<evidence type="ECO:0000259" key="9">
    <source>
        <dbReference type="Pfam" id="PF12680"/>
    </source>
</evidence>
<dbReference type="Proteomes" id="UP000250915">
    <property type="component" value="Unassembled WGS sequence"/>
</dbReference>
<dbReference type="InterPro" id="IPR052704">
    <property type="entry name" value="ECF_Sigma-70_Domain"/>
</dbReference>
<dbReference type="InterPro" id="IPR013324">
    <property type="entry name" value="RNA_pol_sigma_r3/r4-like"/>
</dbReference>
<evidence type="ECO:0000256" key="6">
    <source>
        <dbReference type="ARBA" id="ARBA00023163"/>
    </source>
</evidence>
<dbReference type="PANTHER" id="PTHR30173">
    <property type="entry name" value="SIGMA 19 FACTOR"/>
    <property type="match status" value="1"/>
</dbReference>
<evidence type="ECO:0000256" key="5">
    <source>
        <dbReference type="ARBA" id="ARBA00023125"/>
    </source>
</evidence>
<dbReference type="Pfam" id="PF08281">
    <property type="entry name" value="Sigma70_r4_2"/>
    <property type="match status" value="1"/>
</dbReference>
<evidence type="ECO:0000256" key="1">
    <source>
        <dbReference type="ARBA" id="ARBA00010641"/>
    </source>
</evidence>
<keyword evidence="6" id="KW-0804">Transcription</keyword>
<dbReference type="NCBIfam" id="NF007214">
    <property type="entry name" value="PRK09636.1"/>
    <property type="match status" value="1"/>
</dbReference>
<reference evidence="10 11" key="1">
    <citation type="submission" date="2018-06" db="EMBL/GenBank/DDBJ databases">
        <title>NTM in soil in Japan.</title>
        <authorList>
            <person name="Ohya K."/>
        </authorList>
    </citation>
    <scope>NUCLEOTIDE SEQUENCE [LARGE SCALE GENOMIC DNA]</scope>
    <source>
        <strain evidence="10 11">GF28</strain>
    </source>
</reference>
<organism evidence="10 11">
    <name type="scientific">Mycobacterium colombiense</name>
    <dbReference type="NCBI Taxonomy" id="339268"/>
    <lineage>
        <taxon>Bacteria</taxon>
        <taxon>Bacillati</taxon>
        <taxon>Actinomycetota</taxon>
        <taxon>Actinomycetes</taxon>
        <taxon>Mycobacteriales</taxon>
        <taxon>Mycobacteriaceae</taxon>
        <taxon>Mycobacterium</taxon>
        <taxon>Mycobacterium avium complex (MAC)</taxon>
    </lineage>
</organism>
<dbReference type="SUPFAM" id="SSF54427">
    <property type="entry name" value="NTF2-like"/>
    <property type="match status" value="1"/>
</dbReference>
<dbReference type="NCBIfam" id="TIGR02937">
    <property type="entry name" value="sigma70-ECF"/>
    <property type="match status" value="1"/>
</dbReference>
<evidence type="ECO:0000313" key="10">
    <source>
        <dbReference type="EMBL" id="RAV03299.1"/>
    </source>
</evidence>
<feature type="domain" description="RNA polymerase sigma-70 region 2" evidence="7">
    <location>
        <begin position="84"/>
        <end position="135"/>
    </location>
</feature>
<keyword evidence="4" id="KW-0731">Sigma factor</keyword>
<protein>
    <submittedName>
        <fullName evidence="10">RNA polymerase subunit sigma-24</fullName>
    </submittedName>
</protein>
<keyword evidence="3" id="KW-0805">Transcription regulation</keyword>
<dbReference type="InterPro" id="IPR037401">
    <property type="entry name" value="SnoaL-like"/>
</dbReference>
<dbReference type="PANTHER" id="PTHR30173:SF36">
    <property type="entry name" value="ECF RNA POLYMERASE SIGMA FACTOR SIGJ"/>
    <property type="match status" value="1"/>
</dbReference>
<evidence type="ECO:0000313" key="11">
    <source>
        <dbReference type="Proteomes" id="UP000250915"/>
    </source>
</evidence>
<comment type="similarity">
    <text evidence="1">Belongs to the sigma-70 factor family. ECF subfamily.</text>
</comment>
<evidence type="ECO:0000256" key="2">
    <source>
        <dbReference type="ARBA" id="ARBA00011344"/>
    </source>
</evidence>
<accession>A0A329L596</accession>
<keyword evidence="5" id="KW-0238">DNA-binding</keyword>
<dbReference type="EMBL" id="QMEV01000108">
    <property type="protein sequence ID" value="RAV03299.1"/>
    <property type="molecule type" value="Genomic_DNA"/>
</dbReference>
<comment type="caution">
    <text evidence="10">The sequence shown here is derived from an EMBL/GenBank/DDBJ whole genome shotgun (WGS) entry which is preliminary data.</text>
</comment>
<dbReference type="GO" id="GO:0003677">
    <property type="term" value="F:DNA binding"/>
    <property type="evidence" value="ECO:0007669"/>
    <property type="project" value="UniProtKB-KW"/>
</dbReference>
<dbReference type="InterPro" id="IPR007627">
    <property type="entry name" value="RNA_pol_sigma70_r2"/>
</dbReference>
<dbReference type="Pfam" id="PF12680">
    <property type="entry name" value="SnoaL_2"/>
    <property type="match status" value="1"/>
</dbReference>
<proteinExistence type="inferred from homology"/>
<dbReference type="InterPro" id="IPR036388">
    <property type="entry name" value="WH-like_DNA-bd_sf"/>
</dbReference>
<feature type="domain" description="RNA polymerase sigma factor 70 region 4 type 2" evidence="8">
    <location>
        <begin position="172"/>
        <end position="223"/>
    </location>
</feature>
<dbReference type="GO" id="GO:0016987">
    <property type="term" value="F:sigma factor activity"/>
    <property type="evidence" value="ECO:0007669"/>
    <property type="project" value="UniProtKB-KW"/>
</dbReference>
<sequence length="367" mass="40358">MRSRRVNSGSRSGWVVVTRLSSDRAEVFHNRLVPKPRSALPSERPRRLCGRSHPATAEPWQSWRCDRPRGALRGSAAAPVLVGYRLLGSATEAEDAVRDAYLRLHGADSALIESLPAWLTKAVTNLCLNRLTSARARREVYPGPWLPEPVLTDDRSLGPQESAEQRESVSIALLSVMEQLKPNERAAFVLREAFAYSHLEIAEILETSEVNARQLYRRARQRLGEPRQPAHRPEPAQWRSLVDRFFTAASAGDVAGLVEILTADATSTADGGGKVAAARRPISGRDRMAQYVARVFTRNLAQVRLRLDAAEVNGEPAMLAFDGDTLAGVLCFEITGQRIAAVRILANPEKLRFLAEQLSHPAGLPGS</sequence>
<evidence type="ECO:0000259" key="8">
    <source>
        <dbReference type="Pfam" id="PF08281"/>
    </source>
</evidence>
<dbReference type="Gene3D" id="3.10.450.50">
    <property type="match status" value="1"/>
</dbReference>
<dbReference type="InterPro" id="IPR013249">
    <property type="entry name" value="RNA_pol_sigma70_r4_t2"/>
</dbReference>
<dbReference type="SUPFAM" id="SSF88659">
    <property type="entry name" value="Sigma3 and sigma4 domains of RNA polymerase sigma factors"/>
    <property type="match status" value="1"/>
</dbReference>
<dbReference type="InterPro" id="IPR014284">
    <property type="entry name" value="RNA_pol_sigma-70_dom"/>
</dbReference>
<dbReference type="Gene3D" id="1.10.10.10">
    <property type="entry name" value="Winged helix-like DNA-binding domain superfamily/Winged helix DNA-binding domain"/>
    <property type="match status" value="1"/>
</dbReference>
<evidence type="ECO:0000256" key="4">
    <source>
        <dbReference type="ARBA" id="ARBA00023082"/>
    </source>
</evidence>
<dbReference type="AlphaFoldDB" id="A0A329L596"/>
<evidence type="ECO:0000259" key="7">
    <source>
        <dbReference type="Pfam" id="PF04542"/>
    </source>
</evidence>
<dbReference type="OrthoDB" id="3211555at2"/>
<feature type="domain" description="SnoaL-like" evidence="9">
    <location>
        <begin position="242"/>
        <end position="325"/>
    </location>
</feature>
<comment type="subunit">
    <text evidence="2">Interacts transiently with the RNA polymerase catalytic core formed by RpoA, RpoB, RpoC and RpoZ (2 alpha, 1 beta, 1 beta' and 1 omega subunit) to form the RNA polymerase holoenzyme that can initiate transcription.</text>
</comment>
<dbReference type="GO" id="GO:0006352">
    <property type="term" value="P:DNA-templated transcription initiation"/>
    <property type="evidence" value="ECO:0007669"/>
    <property type="project" value="InterPro"/>
</dbReference>
<dbReference type="SUPFAM" id="SSF88946">
    <property type="entry name" value="Sigma2 domain of RNA polymerase sigma factors"/>
    <property type="match status" value="1"/>
</dbReference>
<dbReference type="InterPro" id="IPR013325">
    <property type="entry name" value="RNA_pol_sigma_r2"/>
</dbReference>
<dbReference type="Gene3D" id="1.10.1740.10">
    <property type="match status" value="1"/>
</dbReference>
<gene>
    <name evidence="10" type="ORF">DQP57_25350</name>
</gene>
<dbReference type="Pfam" id="PF04542">
    <property type="entry name" value="Sigma70_r2"/>
    <property type="match status" value="1"/>
</dbReference>
<evidence type="ECO:0000256" key="3">
    <source>
        <dbReference type="ARBA" id="ARBA00023015"/>
    </source>
</evidence>
<dbReference type="InterPro" id="IPR032710">
    <property type="entry name" value="NTF2-like_dom_sf"/>
</dbReference>
<name>A0A329L596_9MYCO</name>